<accession>A0A495W0R6</accession>
<feature type="compositionally biased region" description="Basic and acidic residues" evidence="1">
    <location>
        <begin position="56"/>
        <end position="69"/>
    </location>
</feature>
<feature type="compositionally biased region" description="Basic and acidic residues" evidence="1">
    <location>
        <begin position="1"/>
        <end position="17"/>
    </location>
</feature>
<comment type="caution">
    <text evidence="2">The sequence shown here is derived from an EMBL/GenBank/DDBJ whole genome shotgun (WGS) entry which is preliminary data.</text>
</comment>
<feature type="region of interest" description="Disordered" evidence="1">
    <location>
        <begin position="176"/>
        <end position="195"/>
    </location>
</feature>
<feature type="region of interest" description="Disordered" evidence="1">
    <location>
        <begin position="1"/>
        <end position="24"/>
    </location>
</feature>
<feature type="compositionally biased region" description="Basic and acidic residues" evidence="1">
    <location>
        <begin position="91"/>
        <end position="101"/>
    </location>
</feature>
<evidence type="ECO:0000313" key="2">
    <source>
        <dbReference type="EMBL" id="RKT55291.1"/>
    </source>
</evidence>
<evidence type="ECO:0000256" key="1">
    <source>
        <dbReference type="SAM" id="MobiDB-lite"/>
    </source>
</evidence>
<gene>
    <name evidence="2" type="ORF">C8E97_3952</name>
</gene>
<feature type="region of interest" description="Disordered" evidence="1">
    <location>
        <begin position="56"/>
        <end position="109"/>
    </location>
</feature>
<sequence>MAEQRTQRKTDRTREAGDGGLSGLTVAELRKRASGLGIHGVHDLHKDELVAALDEALRDRGAPKPRGEDEAGGVRTGERTSKSVGYSQEVRSPDDEPERPGRSLVTTSHDVIRQWAEERDAKPATIEGTRHGDHLGVLRLDFPGYGGGEDLRHVGWDEWFDTFDRRRLNFLYQEKRSDGSPSNFFRLESPDREDG</sequence>
<evidence type="ECO:0008006" key="4">
    <source>
        <dbReference type="Google" id="ProtNLM"/>
    </source>
</evidence>
<dbReference type="EMBL" id="RBXO01000001">
    <property type="protein sequence ID" value="RKT55291.1"/>
    <property type="molecule type" value="Genomic_DNA"/>
</dbReference>
<name>A0A495W0R6_9PSEU</name>
<dbReference type="RefSeq" id="WP_211347080.1">
    <property type="nucleotide sequence ID" value="NZ_RBXO01000001.1"/>
</dbReference>
<protein>
    <recommendedName>
        <fullName evidence="4">Rho termination factor-like protein</fullName>
    </recommendedName>
</protein>
<keyword evidence="3" id="KW-1185">Reference proteome</keyword>
<evidence type="ECO:0000313" key="3">
    <source>
        <dbReference type="Proteomes" id="UP000282084"/>
    </source>
</evidence>
<dbReference type="AlphaFoldDB" id="A0A495W0R6"/>
<organism evidence="2 3">
    <name type="scientific">Saccharothrix australiensis</name>
    <dbReference type="NCBI Taxonomy" id="2072"/>
    <lineage>
        <taxon>Bacteria</taxon>
        <taxon>Bacillati</taxon>
        <taxon>Actinomycetota</taxon>
        <taxon>Actinomycetes</taxon>
        <taxon>Pseudonocardiales</taxon>
        <taxon>Pseudonocardiaceae</taxon>
        <taxon>Saccharothrix</taxon>
    </lineage>
</organism>
<reference evidence="2 3" key="1">
    <citation type="submission" date="2018-10" db="EMBL/GenBank/DDBJ databases">
        <title>Sequencing the genomes of 1000 actinobacteria strains.</title>
        <authorList>
            <person name="Klenk H.-P."/>
        </authorList>
    </citation>
    <scope>NUCLEOTIDE SEQUENCE [LARGE SCALE GENOMIC DNA]</scope>
    <source>
        <strain evidence="2 3">DSM 43800</strain>
    </source>
</reference>
<dbReference type="Proteomes" id="UP000282084">
    <property type="component" value="Unassembled WGS sequence"/>
</dbReference>
<proteinExistence type="predicted"/>